<dbReference type="GO" id="GO:0015031">
    <property type="term" value="P:protein transport"/>
    <property type="evidence" value="ECO:0007669"/>
    <property type="project" value="UniProtKB-KW"/>
</dbReference>
<evidence type="ECO:0000313" key="11">
    <source>
        <dbReference type="Proteomes" id="UP000009009"/>
    </source>
</evidence>
<evidence type="ECO:0000256" key="5">
    <source>
        <dbReference type="ARBA" id="ARBA00022927"/>
    </source>
</evidence>
<dbReference type="Pfam" id="PF12352">
    <property type="entry name" value="V-SNARE_C"/>
    <property type="match status" value="1"/>
</dbReference>
<organism evidence="10 11">
    <name type="scientific">Saccharomyces cerevisiae x Saccharomyces kudriavzevii (strain VIN7)</name>
    <name type="common">Yeast</name>
    <dbReference type="NCBI Taxonomy" id="1095631"/>
    <lineage>
        <taxon>Eukaryota</taxon>
        <taxon>Fungi</taxon>
        <taxon>Dikarya</taxon>
        <taxon>Ascomycota</taxon>
        <taxon>Saccharomycotina</taxon>
        <taxon>Saccharomycetes</taxon>
        <taxon>Saccharomycetales</taxon>
        <taxon>Saccharomycetaceae</taxon>
        <taxon>Saccharomyces</taxon>
    </lineage>
</organism>
<dbReference type="PANTHER" id="PTHR21094:SF2">
    <property type="entry name" value="GOLGI SNAP RECEPTOR COMPLEX MEMBER 1"/>
    <property type="match status" value="1"/>
</dbReference>
<evidence type="ECO:0000313" key="10">
    <source>
        <dbReference type="EMBL" id="EHN02177.1"/>
    </source>
</evidence>
<dbReference type="GO" id="GO:0005797">
    <property type="term" value="C:Golgi medial cisterna"/>
    <property type="evidence" value="ECO:0007669"/>
    <property type="project" value="TreeGrafter"/>
</dbReference>
<evidence type="ECO:0000256" key="9">
    <source>
        <dbReference type="SAM" id="Phobius"/>
    </source>
</evidence>
<dbReference type="InterPro" id="IPR023601">
    <property type="entry name" value="Golgi_SNAP_su1"/>
</dbReference>
<keyword evidence="6 9" id="KW-1133">Transmembrane helix</keyword>
<dbReference type="AlphaFoldDB" id="H0GVJ0"/>
<reference evidence="10 11" key="1">
    <citation type="journal article" date="2012" name="FEMS Yeast Res.">
        <title>The genome sequence of the wine yeast VIN7 reveals an allotriploid hybrid genome with Saccharomyces cerevisiae and Saccharomyces kudriavzevii origins.</title>
        <authorList>
            <person name="Borneman A.R."/>
            <person name="Desany B.A."/>
            <person name="Riches D."/>
            <person name="Affourtit J.P."/>
            <person name="Forgan A.H."/>
            <person name="Pretorius I.S."/>
            <person name="Egholm M."/>
            <person name="Chambers P.J."/>
        </authorList>
    </citation>
    <scope>NUCLEOTIDE SEQUENCE [LARGE SCALE GENOMIC DNA]</scope>
    <source>
        <strain evidence="10 11">VIN7</strain>
    </source>
</reference>
<dbReference type="OrthoDB" id="422156at2759"/>
<keyword evidence="11" id="KW-1185">Reference proteome</keyword>
<evidence type="ECO:0000256" key="4">
    <source>
        <dbReference type="ARBA" id="ARBA00022692"/>
    </source>
</evidence>
<comment type="caution">
    <text evidence="10">The sequence shown here is derived from an EMBL/GenBank/DDBJ whole genome shotgun (WGS) entry which is preliminary data.</text>
</comment>
<keyword evidence="4 9" id="KW-0812">Transmembrane</keyword>
<keyword evidence="8 9" id="KW-0472">Membrane</keyword>
<dbReference type="GO" id="GO:0005801">
    <property type="term" value="C:cis-Golgi network"/>
    <property type="evidence" value="ECO:0007669"/>
    <property type="project" value="InterPro"/>
</dbReference>
<dbReference type="PIRSF" id="PIRSF027109">
    <property type="entry name" value="Golgi_SNARE"/>
    <property type="match status" value="1"/>
</dbReference>
<sequence>MKKNQKKKEIKRAGEKINENVYGSKLRNRAPHKQTHHMSSQPSFVTIRGKAISLETQTESLLSKYSTFAQTTSSEQTGQEKKIDKQVEEILGQRQDVIDSLTQICDANPAISASKLSQLQRHKEILQDHWKSFRNIRSSIQQERNRLNLLFSVKNDIANSATDAPAPIGDADEYIQNETRRIDQSNNVVDRLISQAWETRSQFHSQSNVLNTANNKVLQTLQRIPGVNQLIMKINTRRKKNAFVLATITTLCILFLFFTW</sequence>
<dbReference type="GO" id="GO:0006906">
    <property type="term" value="P:vesicle fusion"/>
    <property type="evidence" value="ECO:0007669"/>
    <property type="project" value="TreeGrafter"/>
</dbReference>
<evidence type="ECO:0000256" key="1">
    <source>
        <dbReference type="ARBA" id="ARBA00004409"/>
    </source>
</evidence>
<comment type="subcellular location">
    <subcellularLocation>
        <location evidence="1">Golgi apparatus membrane</location>
        <topology evidence="1">Single-pass type IV membrane protein</topology>
    </subcellularLocation>
</comment>
<protein>
    <submittedName>
        <fullName evidence="10">Gos1p</fullName>
    </submittedName>
</protein>
<dbReference type="Proteomes" id="UP000009009">
    <property type="component" value="Unassembled WGS sequence"/>
</dbReference>
<evidence type="ECO:0000256" key="8">
    <source>
        <dbReference type="ARBA" id="ARBA00023136"/>
    </source>
</evidence>
<dbReference type="GO" id="GO:0000139">
    <property type="term" value="C:Golgi membrane"/>
    <property type="evidence" value="ECO:0007669"/>
    <property type="project" value="UniProtKB-SubCell"/>
</dbReference>
<keyword evidence="5" id="KW-0653">Protein transport</keyword>
<feature type="transmembrane region" description="Helical" evidence="9">
    <location>
        <begin position="242"/>
        <end position="259"/>
    </location>
</feature>
<dbReference type="EMBL" id="AGVY01000237">
    <property type="protein sequence ID" value="EHN02177.1"/>
    <property type="molecule type" value="Genomic_DNA"/>
</dbReference>
<evidence type="ECO:0000256" key="7">
    <source>
        <dbReference type="ARBA" id="ARBA00023034"/>
    </source>
</evidence>
<comment type="similarity">
    <text evidence="2">Belongs to the GOSR1 family.</text>
</comment>
<evidence type="ECO:0000256" key="2">
    <source>
        <dbReference type="ARBA" id="ARBA00008473"/>
    </source>
</evidence>
<name>H0GVJ0_SACCK</name>
<accession>H0GVJ0</accession>
<proteinExistence type="inferred from homology"/>
<keyword evidence="7" id="KW-0333">Golgi apparatus</keyword>
<keyword evidence="3" id="KW-0813">Transport</keyword>
<dbReference type="GO" id="GO:0005484">
    <property type="term" value="F:SNAP receptor activity"/>
    <property type="evidence" value="ECO:0007669"/>
    <property type="project" value="TreeGrafter"/>
</dbReference>
<dbReference type="PANTHER" id="PTHR21094">
    <property type="entry name" value="GOS-28 SNARE- RELATED"/>
    <property type="match status" value="1"/>
</dbReference>
<dbReference type="PhylomeDB" id="H0GVJ0"/>
<dbReference type="HOGENOM" id="CLU_078034_1_1_1"/>
<dbReference type="GO" id="GO:0031201">
    <property type="term" value="C:SNARE complex"/>
    <property type="evidence" value="ECO:0007669"/>
    <property type="project" value="TreeGrafter"/>
</dbReference>
<evidence type="ECO:0000256" key="3">
    <source>
        <dbReference type="ARBA" id="ARBA00022448"/>
    </source>
</evidence>
<dbReference type="GO" id="GO:0006888">
    <property type="term" value="P:endoplasmic reticulum to Golgi vesicle-mediated transport"/>
    <property type="evidence" value="ECO:0007669"/>
    <property type="project" value="InterPro"/>
</dbReference>
<dbReference type="GO" id="GO:0048219">
    <property type="term" value="P:inter-Golgi cisterna vesicle-mediated transport"/>
    <property type="evidence" value="ECO:0007669"/>
    <property type="project" value="TreeGrafter"/>
</dbReference>
<gene>
    <name evidence="10" type="ORF">VIN7_7440</name>
</gene>
<evidence type="ECO:0000256" key="6">
    <source>
        <dbReference type="ARBA" id="ARBA00022989"/>
    </source>
</evidence>